<feature type="region of interest" description="Disordered" evidence="5">
    <location>
        <begin position="209"/>
        <end position="244"/>
    </location>
</feature>
<dbReference type="InterPro" id="IPR019376">
    <property type="entry name" value="Myeloid_leukemia_factor"/>
</dbReference>
<feature type="compositionally biased region" description="Polar residues" evidence="5">
    <location>
        <begin position="217"/>
        <end position="226"/>
    </location>
</feature>
<dbReference type="GO" id="GO:0005737">
    <property type="term" value="C:cytoplasm"/>
    <property type="evidence" value="ECO:0007669"/>
    <property type="project" value="UniProtKB-SubCell"/>
</dbReference>
<accession>A0A6A6MME2</accession>
<evidence type="ECO:0000313" key="7">
    <source>
        <dbReference type="Proteomes" id="UP000467840"/>
    </source>
</evidence>
<evidence type="ECO:0000256" key="3">
    <source>
        <dbReference type="ARBA" id="ARBA00022490"/>
    </source>
</evidence>
<evidence type="ECO:0000313" key="6">
    <source>
        <dbReference type="EMBL" id="KAF2313159.1"/>
    </source>
</evidence>
<dbReference type="AlphaFoldDB" id="A0A6A6MME2"/>
<dbReference type="PANTHER" id="PTHR13105">
    <property type="entry name" value="MYELOID LEUKEMIA FACTOR"/>
    <property type="match status" value="1"/>
</dbReference>
<evidence type="ECO:0000256" key="5">
    <source>
        <dbReference type="SAM" id="MobiDB-lite"/>
    </source>
</evidence>
<keyword evidence="3" id="KW-0963">Cytoplasm</keyword>
<reference evidence="6 7" key="1">
    <citation type="journal article" date="2020" name="Mol. Plant">
        <title>The Chromosome-Based Rubber Tree Genome Provides New Insights into Spurge Genome Evolution and Rubber Biosynthesis.</title>
        <authorList>
            <person name="Liu J."/>
            <person name="Shi C."/>
            <person name="Shi C.C."/>
            <person name="Li W."/>
            <person name="Zhang Q.J."/>
            <person name="Zhang Y."/>
            <person name="Li K."/>
            <person name="Lu H.F."/>
            <person name="Shi C."/>
            <person name="Zhu S.T."/>
            <person name="Xiao Z.Y."/>
            <person name="Nan H."/>
            <person name="Yue Y."/>
            <person name="Zhu X.G."/>
            <person name="Wu Y."/>
            <person name="Hong X.N."/>
            <person name="Fan G.Y."/>
            <person name="Tong Y."/>
            <person name="Zhang D."/>
            <person name="Mao C.L."/>
            <person name="Liu Y.L."/>
            <person name="Hao S.J."/>
            <person name="Liu W.Q."/>
            <person name="Lv M.Q."/>
            <person name="Zhang H.B."/>
            <person name="Liu Y."/>
            <person name="Hu-Tang G.R."/>
            <person name="Wang J.P."/>
            <person name="Wang J.H."/>
            <person name="Sun Y.H."/>
            <person name="Ni S.B."/>
            <person name="Chen W.B."/>
            <person name="Zhang X.C."/>
            <person name="Jiao Y.N."/>
            <person name="Eichler E.E."/>
            <person name="Li G.H."/>
            <person name="Liu X."/>
            <person name="Gao L.Z."/>
        </authorList>
    </citation>
    <scope>NUCLEOTIDE SEQUENCE [LARGE SCALE GENOMIC DNA]</scope>
    <source>
        <strain evidence="7">cv. GT1</strain>
        <tissue evidence="6">Leaf</tissue>
    </source>
</reference>
<comment type="caution">
    <text evidence="6">The sequence shown here is derived from an EMBL/GenBank/DDBJ whole genome shotgun (WGS) entry which is preliminary data.</text>
</comment>
<comment type="similarity">
    <text evidence="2">Belongs to the MLF family.</text>
</comment>
<gene>
    <name evidence="6" type="ORF">GH714_009537</name>
</gene>
<keyword evidence="7" id="KW-1185">Reference proteome</keyword>
<evidence type="ECO:0000256" key="1">
    <source>
        <dbReference type="ARBA" id="ARBA00004496"/>
    </source>
</evidence>
<dbReference type="EMBL" id="JAAGAX010000005">
    <property type="protein sequence ID" value="KAF2313159.1"/>
    <property type="molecule type" value="Genomic_DNA"/>
</dbReference>
<evidence type="ECO:0000256" key="4">
    <source>
        <dbReference type="ARBA" id="ARBA00022553"/>
    </source>
</evidence>
<name>A0A6A6MME2_HEVBR</name>
<dbReference type="Pfam" id="PF10248">
    <property type="entry name" value="Mlf1IP"/>
    <property type="match status" value="1"/>
</dbReference>
<keyword evidence="4" id="KW-0597">Phosphoprotein</keyword>
<organism evidence="6 7">
    <name type="scientific">Hevea brasiliensis</name>
    <name type="common">Para rubber tree</name>
    <name type="synonym">Siphonia brasiliensis</name>
    <dbReference type="NCBI Taxonomy" id="3981"/>
    <lineage>
        <taxon>Eukaryota</taxon>
        <taxon>Viridiplantae</taxon>
        <taxon>Streptophyta</taxon>
        <taxon>Embryophyta</taxon>
        <taxon>Tracheophyta</taxon>
        <taxon>Spermatophyta</taxon>
        <taxon>Magnoliopsida</taxon>
        <taxon>eudicotyledons</taxon>
        <taxon>Gunneridae</taxon>
        <taxon>Pentapetalae</taxon>
        <taxon>rosids</taxon>
        <taxon>fabids</taxon>
        <taxon>Malpighiales</taxon>
        <taxon>Euphorbiaceae</taxon>
        <taxon>Crotonoideae</taxon>
        <taxon>Micrandreae</taxon>
        <taxon>Hevea</taxon>
    </lineage>
</organism>
<dbReference type="Proteomes" id="UP000467840">
    <property type="component" value="Chromosome 15"/>
</dbReference>
<protein>
    <submittedName>
        <fullName evidence="6">Uncharacterized protein</fullName>
    </submittedName>
</protein>
<evidence type="ECO:0000256" key="2">
    <source>
        <dbReference type="ARBA" id="ARBA00008332"/>
    </source>
</evidence>
<sequence length="244" mass="27126">MQGGRSNRDPFSDFGDPFGAFGGHRSLLSSFFGGRDPFDDPFFTQRENKHWQYINGHNRFHDIEQQPQTHSFTFQSSTMTYGGPNGSYYTSLKSTRTGSDGLTIEESKEADSVSRQATHRISRGLHNTLFVQVTLTRKLNSDGKVDTMQTCIIFKKMNLLFSKKLGREMPDGLPGWSGSFSGLDNMECTGKQGNWALPSTEHWNGAVADARDRAGSSRMQHSGRMKSSSDIKGKSGYAGGRTRD</sequence>
<comment type="subcellular location">
    <subcellularLocation>
        <location evidence="1">Cytoplasm</location>
    </subcellularLocation>
</comment>
<proteinExistence type="inferred from homology"/>